<feature type="domain" description="Methyltransferase" evidence="2">
    <location>
        <begin position="2"/>
        <end position="134"/>
    </location>
</feature>
<dbReference type="SUPFAM" id="SSF53335">
    <property type="entry name" value="S-adenosyl-L-methionine-dependent methyltransferases"/>
    <property type="match status" value="1"/>
</dbReference>
<keyword evidence="3" id="KW-0489">Methyltransferase</keyword>
<dbReference type="AlphaFoldDB" id="A0A848LZ68"/>
<dbReference type="Proteomes" id="UP000518300">
    <property type="component" value="Unassembled WGS sequence"/>
</dbReference>
<dbReference type="GO" id="GO:0032259">
    <property type="term" value="P:methylation"/>
    <property type="evidence" value="ECO:0007669"/>
    <property type="project" value="UniProtKB-KW"/>
</dbReference>
<gene>
    <name evidence="3" type="ORF">HG543_49790</name>
</gene>
<dbReference type="InterPro" id="IPR025714">
    <property type="entry name" value="Methyltranfer_dom"/>
</dbReference>
<accession>A0A848LZ68</accession>
<feature type="region of interest" description="Disordered" evidence="1">
    <location>
        <begin position="229"/>
        <end position="261"/>
    </location>
</feature>
<dbReference type="InterPro" id="IPR029063">
    <property type="entry name" value="SAM-dependent_MTases_sf"/>
</dbReference>
<organism evidence="3 4">
    <name type="scientific">Pyxidicoccus fallax</name>
    <dbReference type="NCBI Taxonomy" id="394095"/>
    <lineage>
        <taxon>Bacteria</taxon>
        <taxon>Pseudomonadati</taxon>
        <taxon>Myxococcota</taxon>
        <taxon>Myxococcia</taxon>
        <taxon>Myxococcales</taxon>
        <taxon>Cystobacterineae</taxon>
        <taxon>Myxococcaceae</taxon>
        <taxon>Pyxidicoccus</taxon>
    </lineage>
</organism>
<name>A0A848LZ68_9BACT</name>
<dbReference type="PANTHER" id="PTHR13369">
    <property type="match status" value="1"/>
</dbReference>
<evidence type="ECO:0000313" key="4">
    <source>
        <dbReference type="Proteomes" id="UP000518300"/>
    </source>
</evidence>
<keyword evidence="4" id="KW-1185">Reference proteome</keyword>
<keyword evidence="3" id="KW-0808">Transferase</keyword>
<proteinExistence type="predicted"/>
<comment type="caution">
    <text evidence="3">The sequence shown here is derived from an EMBL/GenBank/DDBJ whole genome shotgun (WGS) entry which is preliminary data.</text>
</comment>
<dbReference type="EMBL" id="JABBJJ010000491">
    <property type="protein sequence ID" value="NMO22900.1"/>
    <property type="molecule type" value="Genomic_DNA"/>
</dbReference>
<dbReference type="GO" id="GO:0005737">
    <property type="term" value="C:cytoplasm"/>
    <property type="evidence" value="ECO:0007669"/>
    <property type="project" value="TreeGrafter"/>
</dbReference>
<evidence type="ECO:0000313" key="3">
    <source>
        <dbReference type="EMBL" id="NMO22900.1"/>
    </source>
</evidence>
<sequence length="261" mass="28472">MNHLMGLMRPAVEDVLARHPNNAVMVDAGSGNAYLGFVLYELFLKNAPGGTLLSIEGRPDLTERAKGRAERLGFSRMQFQTAHIDTAQYPERIHLLMALHACDTATDDALVAAIRHGADHVAVVPCCQAEVAAQLKEKRPVAAGGGSSMSLLYSHAWHRREFGSHLTNVVRALTLEAFGYQVTVTELTGWEHSLKNELILGRRVHRENRRARVQLERLLAETGVAPKLTRELGVKPATVSASEEPEAPEPVAPEDSEPGPA</sequence>
<feature type="compositionally biased region" description="Acidic residues" evidence="1">
    <location>
        <begin position="243"/>
        <end position="261"/>
    </location>
</feature>
<dbReference type="Pfam" id="PF13679">
    <property type="entry name" value="Methyltransf_32"/>
    <property type="match status" value="1"/>
</dbReference>
<reference evidence="3 4" key="1">
    <citation type="submission" date="2020-04" db="EMBL/GenBank/DDBJ databases">
        <title>Draft genome of Pyxidicoccus fallax type strain.</title>
        <authorList>
            <person name="Whitworth D.E."/>
        </authorList>
    </citation>
    <scope>NUCLEOTIDE SEQUENCE [LARGE SCALE GENOMIC DNA]</scope>
    <source>
        <strain evidence="3 4">DSM 14698</strain>
    </source>
</reference>
<dbReference type="Gene3D" id="3.40.50.150">
    <property type="entry name" value="Vaccinia Virus protein VP39"/>
    <property type="match status" value="1"/>
</dbReference>
<evidence type="ECO:0000256" key="1">
    <source>
        <dbReference type="SAM" id="MobiDB-lite"/>
    </source>
</evidence>
<dbReference type="GO" id="GO:0008168">
    <property type="term" value="F:methyltransferase activity"/>
    <property type="evidence" value="ECO:0007669"/>
    <property type="project" value="UniProtKB-KW"/>
</dbReference>
<dbReference type="PANTHER" id="PTHR13369:SF3">
    <property type="entry name" value="METHYLTRANSFERASE DOMAIN-CONTAINING PROTEIN"/>
    <property type="match status" value="1"/>
</dbReference>
<protein>
    <submittedName>
        <fullName evidence="3">SAM-dependent methyltransferase</fullName>
    </submittedName>
</protein>
<evidence type="ECO:0000259" key="2">
    <source>
        <dbReference type="Pfam" id="PF13679"/>
    </source>
</evidence>